<organism evidence="6">
    <name type="scientific">uncultured Thermomicrobiales bacterium</name>
    <dbReference type="NCBI Taxonomy" id="1645740"/>
    <lineage>
        <taxon>Bacteria</taxon>
        <taxon>Pseudomonadati</taxon>
        <taxon>Thermomicrobiota</taxon>
        <taxon>Thermomicrobia</taxon>
        <taxon>Thermomicrobiales</taxon>
        <taxon>environmental samples</taxon>
    </lineage>
</organism>
<evidence type="ECO:0000256" key="4">
    <source>
        <dbReference type="PROSITE-ProRule" id="PRU00335"/>
    </source>
</evidence>
<evidence type="ECO:0000256" key="3">
    <source>
        <dbReference type="ARBA" id="ARBA00023163"/>
    </source>
</evidence>
<dbReference type="AlphaFoldDB" id="A0A6J4UHF7"/>
<dbReference type="PANTHER" id="PTHR30055:SF243">
    <property type="entry name" value="HTH-TYPE TRANSCRIPTIONAL REGULATOR RV1816"/>
    <property type="match status" value="1"/>
</dbReference>
<evidence type="ECO:0000259" key="5">
    <source>
        <dbReference type="PROSITE" id="PS50977"/>
    </source>
</evidence>
<dbReference type="InterPro" id="IPR001647">
    <property type="entry name" value="HTH_TetR"/>
</dbReference>
<dbReference type="EMBL" id="CADCWJ010000169">
    <property type="protein sequence ID" value="CAA9548899.1"/>
    <property type="molecule type" value="Genomic_DNA"/>
</dbReference>
<dbReference type="InterPro" id="IPR009057">
    <property type="entry name" value="Homeodomain-like_sf"/>
</dbReference>
<reference evidence="6" key="1">
    <citation type="submission" date="2020-02" db="EMBL/GenBank/DDBJ databases">
        <authorList>
            <person name="Meier V. D."/>
        </authorList>
    </citation>
    <scope>NUCLEOTIDE SEQUENCE</scope>
    <source>
        <strain evidence="6">AVDCRST_MAG87</strain>
    </source>
</reference>
<dbReference type="InterPro" id="IPR036271">
    <property type="entry name" value="Tet_transcr_reg_TetR-rel_C_sf"/>
</dbReference>
<keyword evidence="1" id="KW-0805">Transcription regulation</keyword>
<protein>
    <recommendedName>
        <fullName evidence="5">HTH tetR-type domain-containing protein</fullName>
    </recommendedName>
</protein>
<sequence>MLKSPKLTGAEARRERGRQEMRTSILDAAGRLVATEGVEGLTIRGVAQAVGYSAGALYEYFDSKEAILASLYFDGNDGLGAHCERAVVELTPDADAVEAFHVLGHAYRSYALSHPELYRLVFGGFKTPPQSLEPGCDDEVHGGFGTLMQVANRGINDGLLIDAPAPLIAFSAWAAVHGFVSLEVTGHITGGMGPGEPAETPELGRQRRDQLFAGIMRMTLRGMLSEQGRARLDELDHAPAGLHRP</sequence>
<dbReference type="InterPro" id="IPR050109">
    <property type="entry name" value="HTH-type_TetR-like_transc_reg"/>
</dbReference>
<name>A0A6J4UHF7_9BACT</name>
<evidence type="ECO:0000256" key="1">
    <source>
        <dbReference type="ARBA" id="ARBA00023015"/>
    </source>
</evidence>
<evidence type="ECO:0000256" key="2">
    <source>
        <dbReference type="ARBA" id="ARBA00023125"/>
    </source>
</evidence>
<dbReference type="Pfam" id="PF00440">
    <property type="entry name" value="TetR_N"/>
    <property type="match status" value="1"/>
</dbReference>
<dbReference type="Gene3D" id="1.10.357.10">
    <property type="entry name" value="Tetracycline Repressor, domain 2"/>
    <property type="match status" value="1"/>
</dbReference>
<keyword evidence="3" id="KW-0804">Transcription</keyword>
<dbReference type="GO" id="GO:0000976">
    <property type="term" value="F:transcription cis-regulatory region binding"/>
    <property type="evidence" value="ECO:0007669"/>
    <property type="project" value="TreeGrafter"/>
</dbReference>
<dbReference type="SUPFAM" id="SSF48498">
    <property type="entry name" value="Tetracyclin repressor-like, C-terminal domain"/>
    <property type="match status" value="1"/>
</dbReference>
<feature type="domain" description="HTH tetR-type" evidence="5">
    <location>
        <begin position="19"/>
        <end position="79"/>
    </location>
</feature>
<gene>
    <name evidence="6" type="ORF">AVDCRST_MAG87-702</name>
</gene>
<proteinExistence type="predicted"/>
<feature type="DNA-binding region" description="H-T-H motif" evidence="4">
    <location>
        <begin position="42"/>
        <end position="61"/>
    </location>
</feature>
<dbReference type="SUPFAM" id="SSF46689">
    <property type="entry name" value="Homeodomain-like"/>
    <property type="match status" value="1"/>
</dbReference>
<dbReference type="InterPro" id="IPR025996">
    <property type="entry name" value="MT1864/Rv1816-like_C"/>
</dbReference>
<evidence type="ECO:0000313" key="6">
    <source>
        <dbReference type="EMBL" id="CAA9548899.1"/>
    </source>
</evidence>
<accession>A0A6J4UHF7</accession>
<dbReference type="PANTHER" id="PTHR30055">
    <property type="entry name" value="HTH-TYPE TRANSCRIPTIONAL REGULATOR RUTR"/>
    <property type="match status" value="1"/>
</dbReference>
<dbReference type="PRINTS" id="PR00455">
    <property type="entry name" value="HTHTETR"/>
</dbReference>
<dbReference type="PROSITE" id="PS50977">
    <property type="entry name" value="HTH_TETR_2"/>
    <property type="match status" value="1"/>
</dbReference>
<dbReference type="GO" id="GO:0003700">
    <property type="term" value="F:DNA-binding transcription factor activity"/>
    <property type="evidence" value="ECO:0007669"/>
    <property type="project" value="TreeGrafter"/>
</dbReference>
<keyword evidence="2 4" id="KW-0238">DNA-binding</keyword>
<dbReference type="Pfam" id="PF13305">
    <property type="entry name" value="TetR_C_33"/>
    <property type="match status" value="1"/>
</dbReference>